<dbReference type="InterPro" id="IPR029063">
    <property type="entry name" value="SAM-dependent_MTases_sf"/>
</dbReference>
<evidence type="ECO:0000313" key="7">
    <source>
        <dbReference type="EMBL" id="RLL07669.1"/>
    </source>
</evidence>
<dbReference type="InterPro" id="IPR019874">
    <property type="entry name" value="RF_methyltr_PrmC"/>
</dbReference>
<dbReference type="HAMAP" id="MF_02126">
    <property type="entry name" value="RF_methyltr_PrmC"/>
    <property type="match status" value="1"/>
</dbReference>
<comment type="catalytic activity">
    <reaction evidence="4 5">
        <text>L-glutaminyl-[peptide chain release factor] + S-adenosyl-L-methionine = N(5)-methyl-L-glutaminyl-[peptide chain release factor] + S-adenosyl-L-homocysteine + H(+)</text>
        <dbReference type="Rhea" id="RHEA:42896"/>
        <dbReference type="Rhea" id="RHEA-COMP:10271"/>
        <dbReference type="Rhea" id="RHEA-COMP:10272"/>
        <dbReference type="ChEBI" id="CHEBI:15378"/>
        <dbReference type="ChEBI" id="CHEBI:30011"/>
        <dbReference type="ChEBI" id="CHEBI:57856"/>
        <dbReference type="ChEBI" id="CHEBI:59789"/>
        <dbReference type="ChEBI" id="CHEBI:61891"/>
        <dbReference type="EC" id="2.1.1.297"/>
    </reaction>
</comment>
<dbReference type="EC" id="2.1.1.297" evidence="5"/>
<dbReference type="Gene3D" id="3.40.50.150">
    <property type="entry name" value="Vaccinia Virus protein VP39"/>
    <property type="match status" value="1"/>
</dbReference>
<reference evidence="7 8" key="1">
    <citation type="submission" date="2018-10" db="EMBL/GenBank/DDBJ databases">
        <title>Anaerotruncus faecis sp. nov., isolated from human feces.</title>
        <authorList>
            <person name="Wang Y.-J."/>
        </authorList>
    </citation>
    <scope>NUCLEOTIDE SEQUENCE [LARGE SCALE GENOMIC DNA]</scope>
    <source>
        <strain evidence="7 8">22A2-44</strain>
    </source>
</reference>
<feature type="binding site" evidence="5">
    <location>
        <begin position="182"/>
        <end position="185"/>
    </location>
    <ligand>
        <name>substrate</name>
    </ligand>
</feature>
<evidence type="ECO:0000256" key="3">
    <source>
        <dbReference type="ARBA" id="ARBA00022691"/>
    </source>
</evidence>
<dbReference type="GO" id="GO:0032259">
    <property type="term" value="P:methylation"/>
    <property type="evidence" value="ECO:0007669"/>
    <property type="project" value="UniProtKB-KW"/>
</dbReference>
<dbReference type="NCBIfam" id="TIGR00536">
    <property type="entry name" value="hemK_fam"/>
    <property type="match status" value="1"/>
</dbReference>
<feature type="binding site" evidence="5">
    <location>
        <position position="140"/>
    </location>
    <ligand>
        <name>S-adenosyl-L-methionine</name>
        <dbReference type="ChEBI" id="CHEBI:59789"/>
    </ligand>
</feature>
<keyword evidence="1 5" id="KW-0489">Methyltransferase</keyword>
<feature type="binding site" evidence="5">
    <location>
        <position position="182"/>
    </location>
    <ligand>
        <name>S-adenosyl-L-methionine</name>
        <dbReference type="ChEBI" id="CHEBI:59789"/>
    </ligand>
</feature>
<comment type="caution">
    <text evidence="5">Lacks conserved residue(s) required for the propagation of feature annotation.</text>
</comment>
<dbReference type="GO" id="GO:0102559">
    <property type="term" value="F:peptide chain release factor N(5)-glutamine methyltransferase activity"/>
    <property type="evidence" value="ECO:0007669"/>
    <property type="project" value="UniProtKB-EC"/>
</dbReference>
<evidence type="ECO:0000256" key="4">
    <source>
        <dbReference type="ARBA" id="ARBA00048391"/>
    </source>
</evidence>
<dbReference type="Gene3D" id="1.10.8.10">
    <property type="entry name" value="DNA helicase RuvA subunit, C-terminal domain"/>
    <property type="match status" value="1"/>
</dbReference>
<sequence length="274" mass="29170">MTLADAYREGLALAGPGTDRAFEVSCLFEGAFGLSRYAPGLDARQAGAPALERFFAHCRKLTEGEPLQYLLGEWEFFGLPFFVGEGVLIPQPDTETLVETALGLMEGTPSPVVADLCAGSGCVGISIAHMRPDARVYALELSEAALPYLVRNIERNGAPVEALHCDALAPPALPPLDGVVSNPPYISREEMAGLPPQVKREPEMALYGGGDGLDFYRALPDVYRPLIKEGGFLALEVGYTQAEAVAALVRGAGFHAVETRRDLAGVARVVTGLK</sequence>
<comment type="caution">
    <text evidence="7">The sequence shown here is derived from an EMBL/GenBank/DDBJ whole genome shotgun (WGS) entry which is preliminary data.</text>
</comment>
<evidence type="ECO:0000256" key="1">
    <source>
        <dbReference type="ARBA" id="ARBA00022603"/>
    </source>
</evidence>
<feature type="domain" description="Methyltransferase small" evidence="6">
    <location>
        <begin position="109"/>
        <end position="189"/>
    </location>
</feature>
<comment type="function">
    <text evidence="5">Methylates the class 1 translation termination release factors RF1/PrfA and RF2/PrfB on the glutamine residue of the universally conserved GGQ motif.</text>
</comment>
<evidence type="ECO:0000259" key="6">
    <source>
        <dbReference type="Pfam" id="PF05175"/>
    </source>
</evidence>
<dbReference type="InterPro" id="IPR004556">
    <property type="entry name" value="HemK-like"/>
</dbReference>
<dbReference type="InterPro" id="IPR002052">
    <property type="entry name" value="DNA_methylase_N6_adenine_CS"/>
</dbReference>
<dbReference type="PROSITE" id="PS00092">
    <property type="entry name" value="N6_MTASE"/>
    <property type="match status" value="1"/>
</dbReference>
<dbReference type="AlphaFoldDB" id="A0A498CL79"/>
<name>A0A498CL79_9FIRM</name>
<dbReference type="NCBIfam" id="TIGR03534">
    <property type="entry name" value="RF_mod_PrmC"/>
    <property type="match status" value="1"/>
</dbReference>
<dbReference type="EMBL" id="RCHT01000044">
    <property type="protein sequence ID" value="RLL07669.1"/>
    <property type="molecule type" value="Genomic_DNA"/>
</dbReference>
<evidence type="ECO:0000313" key="8">
    <source>
        <dbReference type="Proteomes" id="UP000276301"/>
    </source>
</evidence>
<dbReference type="InterPro" id="IPR007848">
    <property type="entry name" value="Small_mtfrase_dom"/>
</dbReference>
<dbReference type="PANTHER" id="PTHR18895">
    <property type="entry name" value="HEMK METHYLTRANSFERASE"/>
    <property type="match status" value="1"/>
</dbReference>
<keyword evidence="3 5" id="KW-0949">S-adenosyl-L-methionine</keyword>
<dbReference type="CDD" id="cd02440">
    <property type="entry name" value="AdoMet_MTases"/>
    <property type="match status" value="1"/>
</dbReference>
<comment type="similarity">
    <text evidence="5">Belongs to the protein N5-glutamine methyltransferase family. PrmC subfamily.</text>
</comment>
<dbReference type="Pfam" id="PF05175">
    <property type="entry name" value="MTS"/>
    <property type="match status" value="1"/>
</dbReference>
<keyword evidence="8" id="KW-1185">Reference proteome</keyword>
<dbReference type="SUPFAM" id="SSF53335">
    <property type="entry name" value="S-adenosyl-L-methionine-dependent methyltransferases"/>
    <property type="match status" value="1"/>
</dbReference>
<proteinExistence type="inferred from homology"/>
<dbReference type="GO" id="GO:0003676">
    <property type="term" value="F:nucleic acid binding"/>
    <property type="evidence" value="ECO:0007669"/>
    <property type="project" value="InterPro"/>
</dbReference>
<accession>A0A498CL79</accession>
<evidence type="ECO:0000256" key="5">
    <source>
        <dbReference type="HAMAP-Rule" id="MF_02126"/>
    </source>
</evidence>
<protein>
    <recommendedName>
        <fullName evidence="5">Release factor glutamine methyltransferase</fullName>
        <shortName evidence="5">RF MTase</shortName>
        <ecNumber evidence="5">2.1.1.297</ecNumber>
    </recommendedName>
    <alternativeName>
        <fullName evidence="5">N5-glutamine methyltransferase PrmC</fullName>
    </alternativeName>
    <alternativeName>
        <fullName evidence="5">Protein-(glutamine-N5) MTase PrmC</fullName>
    </alternativeName>
    <alternativeName>
        <fullName evidence="5">Protein-glutamine N-methyltransferase PrmC</fullName>
    </alternativeName>
</protein>
<dbReference type="Proteomes" id="UP000276301">
    <property type="component" value="Unassembled WGS sequence"/>
</dbReference>
<dbReference type="PANTHER" id="PTHR18895:SF74">
    <property type="entry name" value="MTRF1L RELEASE FACTOR GLUTAMINE METHYLTRANSFERASE"/>
    <property type="match status" value="1"/>
</dbReference>
<evidence type="ECO:0000256" key="2">
    <source>
        <dbReference type="ARBA" id="ARBA00022679"/>
    </source>
</evidence>
<dbReference type="RefSeq" id="WP_121587614.1">
    <property type="nucleotide sequence ID" value="NZ_RCHT01000044.1"/>
</dbReference>
<gene>
    <name evidence="5 7" type="primary">prmC</name>
    <name evidence="7" type="ORF">D4A47_13050</name>
</gene>
<keyword evidence="2 5" id="KW-0808">Transferase</keyword>
<organism evidence="7 8">
    <name type="scientific">Anaerotruncus massiliensis</name>
    <name type="common">ex Liu et al. 2021</name>
    <dbReference type="NCBI Taxonomy" id="2321404"/>
    <lineage>
        <taxon>Bacteria</taxon>
        <taxon>Bacillati</taxon>
        <taxon>Bacillota</taxon>
        <taxon>Clostridia</taxon>
        <taxon>Eubacteriales</taxon>
        <taxon>Oscillospiraceae</taxon>
        <taxon>Anaerotruncus</taxon>
    </lineage>
</organism>
<dbReference type="InterPro" id="IPR050320">
    <property type="entry name" value="N5-glutamine_MTase"/>
</dbReference>